<evidence type="ECO:0000313" key="4">
    <source>
        <dbReference type="EMBL" id="KAJ8969421.1"/>
    </source>
</evidence>
<dbReference type="Proteomes" id="UP001162156">
    <property type="component" value="Unassembled WGS sequence"/>
</dbReference>
<protein>
    <recommendedName>
        <fullName evidence="3">PiggyBac transposable element-derived protein domain-containing protein</fullName>
    </recommendedName>
</protein>
<comment type="caution">
    <text evidence="4">The sequence shown here is derived from an EMBL/GenBank/DDBJ whole genome shotgun (WGS) entry which is preliminary data.</text>
</comment>
<dbReference type="AlphaFoldDB" id="A0AAV8ZR26"/>
<feature type="region of interest" description="Disordered" evidence="1">
    <location>
        <begin position="1"/>
        <end position="20"/>
    </location>
</feature>
<evidence type="ECO:0000313" key="5">
    <source>
        <dbReference type="Proteomes" id="UP001162156"/>
    </source>
</evidence>
<keyword evidence="2" id="KW-0472">Membrane</keyword>
<dbReference type="PANTHER" id="PTHR46599:SF3">
    <property type="entry name" value="PIGGYBAC TRANSPOSABLE ELEMENT-DERIVED PROTEIN 4"/>
    <property type="match status" value="1"/>
</dbReference>
<feature type="domain" description="PiggyBac transposable element-derived protein" evidence="3">
    <location>
        <begin position="2"/>
        <end position="103"/>
    </location>
</feature>
<keyword evidence="2" id="KW-0812">Transmembrane</keyword>
<dbReference type="Pfam" id="PF13843">
    <property type="entry name" value="DDE_Tnp_1_7"/>
    <property type="match status" value="1"/>
</dbReference>
<evidence type="ECO:0000256" key="2">
    <source>
        <dbReference type="SAM" id="Phobius"/>
    </source>
</evidence>
<evidence type="ECO:0000256" key="1">
    <source>
        <dbReference type="SAM" id="MobiDB-lite"/>
    </source>
</evidence>
<dbReference type="PANTHER" id="PTHR46599">
    <property type="entry name" value="PIGGYBAC TRANSPOSABLE ELEMENT-DERIVED PROTEIN 4"/>
    <property type="match status" value="1"/>
</dbReference>
<gene>
    <name evidence="4" type="ORF">NQ314_001762</name>
</gene>
<proteinExistence type="predicted"/>
<keyword evidence="5" id="KW-1185">Reference proteome</keyword>
<name>A0AAV8ZR26_9CUCU</name>
<dbReference type="EMBL" id="JANEYF010000538">
    <property type="protein sequence ID" value="KAJ8969421.1"/>
    <property type="molecule type" value="Genomic_DNA"/>
</dbReference>
<accession>A0AAV8ZR26</accession>
<organism evidence="4 5">
    <name type="scientific">Rhamnusium bicolor</name>
    <dbReference type="NCBI Taxonomy" id="1586634"/>
    <lineage>
        <taxon>Eukaryota</taxon>
        <taxon>Metazoa</taxon>
        <taxon>Ecdysozoa</taxon>
        <taxon>Arthropoda</taxon>
        <taxon>Hexapoda</taxon>
        <taxon>Insecta</taxon>
        <taxon>Pterygota</taxon>
        <taxon>Neoptera</taxon>
        <taxon>Endopterygota</taxon>
        <taxon>Coleoptera</taxon>
        <taxon>Polyphaga</taxon>
        <taxon>Cucujiformia</taxon>
        <taxon>Chrysomeloidea</taxon>
        <taxon>Cerambycidae</taxon>
        <taxon>Lepturinae</taxon>
        <taxon>Rhagiini</taxon>
        <taxon>Rhamnusium</taxon>
    </lineage>
</organism>
<keyword evidence="2" id="KW-1133">Transmembrane helix</keyword>
<feature type="transmembrane region" description="Helical" evidence="2">
    <location>
        <begin position="35"/>
        <end position="54"/>
    </location>
</feature>
<reference evidence="4" key="1">
    <citation type="journal article" date="2023" name="Insect Mol. Biol.">
        <title>Genome sequencing provides insights into the evolution of gene families encoding plant cell wall-degrading enzymes in longhorned beetles.</title>
        <authorList>
            <person name="Shin N.R."/>
            <person name="Okamura Y."/>
            <person name="Kirsch R."/>
            <person name="Pauchet Y."/>
        </authorList>
    </citation>
    <scope>NUCLEOTIDE SEQUENCE</scope>
    <source>
        <strain evidence="4">RBIC_L_NR</strain>
    </source>
</reference>
<evidence type="ECO:0000259" key="3">
    <source>
        <dbReference type="Pfam" id="PF13843"/>
    </source>
</evidence>
<sequence length="105" mass="12723">MKTNRYAAQEKAKSRHKKARIQNWKDTDQAEMKKILGCILWMEILSLPSIFSYWSKNFRYHNNLRYVLPRNRFQMLLKSWHFADNTAQYNADDRLFKITPVLNIL</sequence>
<dbReference type="InterPro" id="IPR029526">
    <property type="entry name" value="PGBD"/>
</dbReference>